<dbReference type="Pfam" id="PF13377">
    <property type="entry name" value="Peripla_BP_3"/>
    <property type="match status" value="1"/>
</dbReference>
<dbReference type="Gene3D" id="3.40.50.2300">
    <property type="match status" value="2"/>
</dbReference>
<evidence type="ECO:0000256" key="2">
    <source>
        <dbReference type="ARBA" id="ARBA00023125"/>
    </source>
</evidence>
<name>A0A2T6BDV2_9RHOB</name>
<dbReference type="CDD" id="cd01392">
    <property type="entry name" value="HTH_LacI"/>
    <property type="match status" value="1"/>
</dbReference>
<dbReference type="OrthoDB" id="9805705at2"/>
<dbReference type="AlphaFoldDB" id="A0A2T6BDV2"/>
<keyword evidence="7" id="KW-1185">Reference proteome</keyword>
<dbReference type="InterPro" id="IPR000843">
    <property type="entry name" value="HTH_LacI"/>
</dbReference>
<evidence type="ECO:0000256" key="3">
    <source>
        <dbReference type="ARBA" id="ARBA00023163"/>
    </source>
</evidence>
<dbReference type="Gene3D" id="1.10.260.40">
    <property type="entry name" value="lambda repressor-like DNA-binding domains"/>
    <property type="match status" value="1"/>
</dbReference>
<dbReference type="Proteomes" id="UP000243978">
    <property type="component" value="Unassembled WGS sequence"/>
</dbReference>
<keyword evidence="1" id="KW-0805">Transcription regulation</keyword>
<evidence type="ECO:0000259" key="5">
    <source>
        <dbReference type="PROSITE" id="PS50943"/>
    </source>
</evidence>
<dbReference type="InterPro" id="IPR001387">
    <property type="entry name" value="Cro/C1-type_HTH"/>
</dbReference>
<dbReference type="PROSITE" id="PS50943">
    <property type="entry name" value="HTH_CROC1"/>
    <property type="match status" value="1"/>
</dbReference>
<keyword evidence="2" id="KW-0238">DNA-binding</keyword>
<dbReference type="SUPFAM" id="SSF47413">
    <property type="entry name" value="lambda repressor-like DNA-binding domains"/>
    <property type="match status" value="1"/>
</dbReference>
<dbReference type="GO" id="GO:0003700">
    <property type="term" value="F:DNA-binding transcription factor activity"/>
    <property type="evidence" value="ECO:0007669"/>
    <property type="project" value="TreeGrafter"/>
</dbReference>
<dbReference type="SMART" id="SM00354">
    <property type="entry name" value="HTH_LACI"/>
    <property type="match status" value="1"/>
</dbReference>
<comment type="caution">
    <text evidence="6">The sequence shown here is derived from an EMBL/GenBank/DDBJ whole genome shotgun (WGS) entry which is preliminary data.</text>
</comment>
<dbReference type="RefSeq" id="WP_107846570.1">
    <property type="nucleotide sequence ID" value="NZ_QBKS01000002.1"/>
</dbReference>
<sequence length="343" mass="38530">MDESKIRNMEEFAAKCGVSRPTVSKYFNDPSSVRRSTRARIEEALERYDYRPNIYAVNQNRRLTKNIGIVVPYLADPFFAEIVRVIERRCMDAGFSPSIFGAHGEPEQEVAILDNLRAMKPAGVLFAPLGRLSDKGAIERFCRDVPTVLFDSNINGMGEAFVGSDNYSFVSQTVEYLSRSGTPPCFFEMKFPANPNANKRRHAYLEMMQRLGLSAQVIQIEGIGWEFEEIGYNGALRLLDEDTLATDTVLCSNDRLAIGFLSACFERGVKVGRGPDCTLRVASHDDHPFARFTCPPLTTAAHDYAAVSDHAVETLFKLIESGGRFERRDEIRFPARLIMRESA</sequence>
<evidence type="ECO:0000313" key="6">
    <source>
        <dbReference type="EMBL" id="PTX54212.1"/>
    </source>
</evidence>
<evidence type="ECO:0000256" key="1">
    <source>
        <dbReference type="ARBA" id="ARBA00023015"/>
    </source>
</evidence>
<keyword evidence="3" id="KW-0804">Transcription</keyword>
<dbReference type="PROSITE" id="PS50932">
    <property type="entry name" value="HTH_LACI_2"/>
    <property type="match status" value="1"/>
</dbReference>
<dbReference type="GO" id="GO:0000976">
    <property type="term" value="F:transcription cis-regulatory region binding"/>
    <property type="evidence" value="ECO:0007669"/>
    <property type="project" value="TreeGrafter"/>
</dbReference>
<dbReference type="PANTHER" id="PTHR30146">
    <property type="entry name" value="LACI-RELATED TRANSCRIPTIONAL REPRESSOR"/>
    <property type="match status" value="1"/>
</dbReference>
<gene>
    <name evidence="6" type="ORF">C8N43_3024</name>
</gene>
<reference evidence="6 7" key="1">
    <citation type="submission" date="2018-04" db="EMBL/GenBank/DDBJ databases">
        <title>Genomic Encyclopedia of Archaeal and Bacterial Type Strains, Phase II (KMG-II): from individual species to whole genera.</title>
        <authorList>
            <person name="Goeker M."/>
        </authorList>
    </citation>
    <scope>NUCLEOTIDE SEQUENCE [LARGE SCALE GENOMIC DNA]</scope>
    <source>
        <strain evidence="6 7">DSM 100977</strain>
    </source>
</reference>
<organism evidence="6 7">
    <name type="scientific">Litoreibacter ponti</name>
    <dbReference type="NCBI Taxonomy" id="1510457"/>
    <lineage>
        <taxon>Bacteria</taxon>
        <taxon>Pseudomonadati</taxon>
        <taxon>Pseudomonadota</taxon>
        <taxon>Alphaproteobacteria</taxon>
        <taxon>Rhodobacterales</taxon>
        <taxon>Roseobacteraceae</taxon>
        <taxon>Litoreibacter</taxon>
    </lineage>
</organism>
<dbReference type="EMBL" id="QBKS01000002">
    <property type="protein sequence ID" value="PTX54212.1"/>
    <property type="molecule type" value="Genomic_DNA"/>
</dbReference>
<feature type="domain" description="HTH lacI-type" evidence="4">
    <location>
        <begin position="7"/>
        <end position="61"/>
    </location>
</feature>
<evidence type="ECO:0000259" key="4">
    <source>
        <dbReference type="PROSITE" id="PS50932"/>
    </source>
</evidence>
<proteinExistence type="predicted"/>
<evidence type="ECO:0000313" key="7">
    <source>
        <dbReference type="Proteomes" id="UP000243978"/>
    </source>
</evidence>
<dbReference type="Pfam" id="PF00356">
    <property type="entry name" value="LacI"/>
    <property type="match status" value="1"/>
</dbReference>
<dbReference type="CDD" id="cd06267">
    <property type="entry name" value="PBP1_LacI_sugar_binding-like"/>
    <property type="match status" value="1"/>
</dbReference>
<dbReference type="InterPro" id="IPR010982">
    <property type="entry name" value="Lambda_DNA-bd_dom_sf"/>
</dbReference>
<accession>A0A2T6BDV2</accession>
<dbReference type="PANTHER" id="PTHR30146:SF109">
    <property type="entry name" value="HTH-TYPE TRANSCRIPTIONAL REGULATOR GALS"/>
    <property type="match status" value="1"/>
</dbReference>
<protein>
    <submittedName>
        <fullName evidence="6">LacI family transcriptional regulator</fullName>
    </submittedName>
</protein>
<dbReference type="InterPro" id="IPR028082">
    <property type="entry name" value="Peripla_BP_I"/>
</dbReference>
<dbReference type="InterPro" id="IPR046335">
    <property type="entry name" value="LacI/GalR-like_sensor"/>
</dbReference>
<dbReference type="SUPFAM" id="SSF53822">
    <property type="entry name" value="Periplasmic binding protein-like I"/>
    <property type="match status" value="1"/>
</dbReference>
<feature type="domain" description="HTH cro/C1-type" evidence="5">
    <location>
        <begin position="9"/>
        <end position="51"/>
    </location>
</feature>